<organism evidence="3">
    <name type="scientific">Clostridium symbiosum</name>
    <name type="common">Bacteroides symbiosus</name>
    <dbReference type="NCBI Taxonomy" id="1512"/>
    <lineage>
        <taxon>Bacteria</taxon>
        <taxon>Bacillati</taxon>
        <taxon>Bacillota</taxon>
        <taxon>Clostridia</taxon>
        <taxon>Lachnospirales</taxon>
        <taxon>Lachnospiraceae</taxon>
        <taxon>Otoolea</taxon>
    </lineage>
</organism>
<dbReference type="CDD" id="cd04186">
    <property type="entry name" value="GT_2_like_c"/>
    <property type="match status" value="1"/>
</dbReference>
<reference evidence="3" key="1">
    <citation type="submission" date="2019-11" db="EMBL/GenBank/DDBJ databases">
        <authorList>
            <person name="Feng L."/>
        </authorList>
    </citation>
    <scope>NUCLEOTIDE SEQUENCE</scope>
    <source>
        <strain evidence="3">CsymbiosumLFYP84</strain>
    </source>
</reference>
<dbReference type="EC" id="2.4.1.289" evidence="3"/>
<reference evidence="2" key="2">
    <citation type="submission" date="2023-01" db="EMBL/GenBank/DDBJ databases">
        <title>Human gut microbiome strain richness.</title>
        <authorList>
            <person name="Chen-Liaw A."/>
        </authorList>
    </citation>
    <scope>NUCLEOTIDE SEQUENCE</scope>
    <source>
        <strain evidence="2">B1_m1001713B170214d0_201011</strain>
    </source>
</reference>
<evidence type="ECO:0000259" key="1">
    <source>
        <dbReference type="Pfam" id="PF00535"/>
    </source>
</evidence>
<keyword evidence="3" id="KW-0808">Transferase</keyword>
<dbReference type="Proteomes" id="UP001300871">
    <property type="component" value="Unassembled WGS sequence"/>
</dbReference>
<dbReference type="PANTHER" id="PTHR43179">
    <property type="entry name" value="RHAMNOSYLTRANSFERASE WBBL"/>
    <property type="match status" value="1"/>
</dbReference>
<dbReference type="InterPro" id="IPR029044">
    <property type="entry name" value="Nucleotide-diphossugar_trans"/>
</dbReference>
<name>A0A6N3HHF5_CLOSY</name>
<dbReference type="SUPFAM" id="SSF53448">
    <property type="entry name" value="Nucleotide-diphospho-sugar transferases"/>
    <property type="match status" value="1"/>
</dbReference>
<dbReference type="RefSeq" id="WP_156684901.1">
    <property type="nucleotide sequence ID" value="NZ_CACRUA010000054.1"/>
</dbReference>
<sequence length="260" mass="30673">MNTRQKGATYITGCIVTYNNAETIVKCIDTLFSYNKKYKMVLYIVDNGSTDGTIELIRERYPKVKLILSNQNLGFGKGHNLVLPYLKEGGYHFVINPDLYWKEDSVAAMVDFMESNANEIASCTPKIINPNGSRQYLPQREPSLRYVLFSKIPFLTYLRKEYTRESMNLEQPTEIDFCTGCFFCVKSDIFRQIGGFDERYFMYFEDADLSKKLRKTHKIFFYPYTEVIHTWKRDNTRSSIGRKRFLISMCQYFKKWGWKI</sequence>
<accession>A0A6N3HHF5</accession>
<evidence type="ECO:0000313" key="3">
    <source>
        <dbReference type="EMBL" id="VYU76245.1"/>
    </source>
</evidence>
<dbReference type="PANTHER" id="PTHR43179:SF10">
    <property type="entry name" value="GLYCOSYL TRANSFERASE"/>
    <property type="match status" value="1"/>
</dbReference>
<dbReference type="AlphaFoldDB" id="A0A6N3HHF5"/>
<feature type="domain" description="Glycosyltransferase 2-like" evidence="1">
    <location>
        <begin position="14"/>
        <end position="193"/>
    </location>
</feature>
<evidence type="ECO:0000313" key="2">
    <source>
        <dbReference type="EMBL" id="MDB2002126.1"/>
    </source>
</evidence>
<dbReference type="EMBL" id="CACRUA010000054">
    <property type="protein sequence ID" value="VYU76245.1"/>
    <property type="molecule type" value="Genomic_DNA"/>
</dbReference>
<proteinExistence type="predicted"/>
<gene>
    <name evidence="3" type="primary">wbbL_2</name>
    <name evidence="3" type="ORF">CSLFYP84_03863</name>
    <name evidence="2" type="ORF">PM006_18165</name>
</gene>
<dbReference type="GO" id="GO:0102096">
    <property type="term" value="F:decaprenyl-N-acetyl-alpha-D-glucosaminyl-pyrophosphate:dTDP-alpha-L-rhamnose rhamnosyltransferase activity"/>
    <property type="evidence" value="ECO:0007669"/>
    <property type="project" value="UniProtKB-EC"/>
</dbReference>
<protein>
    <submittedName>
        <fullName evidence="2">Glycosyltransferase family 2 protein</fullName>
    </submittedName>
    <submittedName>
        <fullName evidence="3">N-acetylglucosaminyl-diphospho-decaprenol L-rhamnosyltransferase</fullName>
        <ecNumber evidence="3">2.4.1.289</ecNumber>
    </submittedName>
</protein>
<dbReference type="InterPro" id="IPR001173">
    <property type="entry name" value="Glyco_trans_2-like"/>
</dbReference>
<keyword evidence="3" id="KW-0328">Glycosyltransferase</keyword>
<dbReference type="Gene3D" id="3.90.550.10">
    <property type="entry name" value="Spore Coat Polysaccharide Biosynthesis Protein SpsA, Chain A"/>
    <property type="match status" value="1"/>
</dbReference>
<dbReference type="Pfam" id="PF00535">
    <property type="entry name" value="Glycos_transf_2"/>
    <property type="match status" value="1"/>
</dbReference>
<dbReference type="EMBL" id="JAQLGM010000059">
    <property type="protein sequence ID" value="MDB2002126.1"/>
    <property type="molecule type" value="Genomic_DNA"/>
</dbReference>